<dbReference type="InterPro" id="IPR001304">
    <property type="entry name" value="C-type_lectin-like"/>
</dbReference>
<name>A0AA88M5M2_CHASR</name>
<feature type="domain" description="C-type lectin" evidence="2">
    <location>
        <begin position="41"/>
        <end position="171"/>
    </location>
</feature>
<gene>
    <name evidence="3" type="ORF">Q5P01_018657</name>
</gene>
<sequence>MSYRKGNKQECDVCDTDVHFVLVTQSHNKPSTKCERGWQQHRGVCYLFSTNGMSWKNSRYFCQRQGGDLVKINSREEQSFLEYQLRNEMNFDDDKFWIGLTDSEQEGRWLWMDGSELDTSLAFWSRREPDDWKAKGSDGEDCASMGERAGAEDLKCWFDRPCYMDQSIISEKPA</sequence>
<dbReference type="Pfam" id="PF00059">
    <property type="entry name" value="Lectin_C"/>
    <property type="match status" value="1"/>
</dbReference>
<evidence type="ECO:0000313" key="4">
    <source>
        <dbReference type="Proteomes" id="UP001187415"/>
    </source>
</evidence>
<dbReference type="InterPro" id="IPR033989">
    <property type="entry name" value="CD209-like_CTLD"/>
</dbReference>
<dbReference type="GO" id="GO:0030246">
    <property type="term" value="F:carbohydrate binding"/>
    <property type="evidence" value="ECO:0007669"/>
    <property type="project" value="UniProtKB-KW"/>
</dbReference>
<comment type="caution">
    <text evidence="3">The sequence shown here is derived from an EMBL/GenBank/DDBJ whole genome shotgun (WGS) entry which is preliminary data.</text>
</comment>
<protein>
    <recommendedName>
        <fullName evidence="2">C-type lectin domain-containing protein</fullName>
    </recommendedName>
</protein>
<accession>A0AA88M5M2</accession>
<organism evidence="3 4">
    <name type="scientific">Channa striata</name>
    <name type="common">Snakehead murrel</name>
    <name type="synonym">Ophicephalus striatus</name>
    <dbReference type="NCBI Taxonomy" id="64152"/>
    <lineage>
        <taxon>Eukaryota</taxon>
        <taxon>Metazoa</taxon>
        <taxon>Chordata</taxon>
        <taxon>Craniata</taxon>
        <taxon>Vertebrata</taxon>
        <taxon>Euteleostomi</taxon>
        <taxon>Actinopterygii</taxon>
        <taxon>Neopterygii</taxon>
        <taxon>Teleostei</taxon>
        <taxon>Neoteleostei</taxon>
        <taxon>Acanthomorphata</taxon>
        <taxon>Anabantaria</taxon>
        <taxon>Anabantiformes</taxon>
        <taxon>Channoidei</taxon>
        <taxon>Channidae</taxon>
        <taxon>Channa</taxon>
    </lineage>
</organism>
<keyword evidence="1" id="KW-0430">Lectin</keyword>
<dbReference type="SMART" id="SM00034">
    <property type="entry name" value="CLECT"/>
    <property type="match status" value="1"/>
</dbReference>
<dbReference type="PANTHER" id="PTHR22803">
    <property type="entry name" value="MANNOSE, PHOSPHOLIPASE, LECTIN RECEPTOR RELATED"/>
    <property type="match status" value="1"/>
</dbReference>
<evidence type="ECO:0000256" key="1">
    <source>
        <dbReference type="ARBA" id="ARBA00022734"/>
    </source>
</evidence>
<dbReference type="SUPFAM" id="SSF56436">
    <property type="entry name" value="C-type lectin-like"/>
    <property type="match status" value="1"/>
</dbReference>
<dbReference type="CDD" id="cd03590">
    <property type="entry name" value="CLECT_DC-SIGN_like"/>
    <property type="match status" value="1"/>
</dbReference>
<dbReference type="AlphaFoldDB" id="A0AA88M5M2"/>
<dbReference type="InterPro" id="IPR016186">
    <property type="entry name" value="C-type_lectin-like/link_sf"/>
</dbReference>
<evidence type="ECO:0000259" key="2">
    <source>
        <dbReference type="PROSITE" id="PS50041"/>
    </source>
</evidence>
<proteinExistence type="predicted"/>
<dbReference type="InterPro" id="IPR050111">
    <property type="entry name" value="C-type_lectin/snaclec_domain"/>
</dbReference>
<dbReference type="Gene3D" id="3.10.100.10">
    <property type="entry name" value="Mannose-Binding Protein A, subunit A"/>
    <property type="match status" value="1"/>
</dbReference>
<keyword evidence="4" id="KW-1185">Reference proteome</keyword>
<dbReference type="PROSITE" id="PS50041">
    <property type="entry name" value="C_TYPE_LECTIN_2"/>
    <property type="match status" value="1"/>
</dbReference>
<evidence type="ECO:0000313" key="3">
    <source>
        <dbReference type="EMBL" id="KAK2830726.1"/>
    </source>
</evidence>
<reference evidence="3" key="1">
    <citation type="submission" date="2023-07" db="EMBL/GenBank/DDBJ databases">
        <title>Chromosome-level Genome Assembly of Striped Snakehead (Channa striata).</title>
        <authorList>
            <person name="Liu H."/>
        </authorList>
    </citation>
    <scope>NUCLEOTIDE SEQUENCE</scope>
    <source>
        <strain evidence="3">Gz</strain>
        <tissue evidence="3">Muscle</tissue>
    </source>
</reference>
<dbReference type="InterPro" id="IPR016187">
    <property type="entry name" value="CTDL_fold"/>
</dbReference>
<dbReference type="Proteomes" id="UP001187415">
    <property type="component" value="Unassembled WGS sequence"/>
</dbReference>
<dbReference type="EMBL" id="JAUPFM010000014">
    <property type="protein sequence ID" value="KAK2830726.1"/>
    <property type="molecule type" value="Genomic_DNA"/>
</dbReference>